<feature type="transmembrane region" description="Helical" evidence="8">
    <location>
        <begin position="137"/>
        <end position="158"/>
    </location>
</feature>
<accession>A0A937FK55</accession>
<dbReference type="Proteomes" id="UP000623681">
    <property type="component" value="Unassembled WGS sequence"/>
</dbReference>
<dbReference type="GO" id="GO:0009847">
    <property type="term" value="P:spore germination"/>
    <property type="evidence" value="ECO:0007669"/>
    <property type="project" value="InterPro"/>
</dbReference>
<keyword evidence="5 8" id="KW-0812">Transmembrane</keyword>
<dbReference type="GO" id="GO:0016020">
    <property type="term" value="C:membrane"/>
    <property type="evidence" value="ECO:0007669"/>
    <property type="project" value="UniProtKB-SubCell"/>
</dbReference>
<name>A0A937FK55_9CLOT</name>
<gene>
    <name evidence="9" type="ORF">JK634_20025</name>
</gene>
<dbReference type="AlphaFoldDB" id="A0A937FK55"/>
<comment type="subcellular location">
    <subcellularLocation>
        <location evidence="1">Membrane</location>
        <topology evidence="1">Multi-pass membrane protein</topology>
    </subcellularLocation>
</comment>
<feature type="transmembrane region" description="Helical" evidence="8">
    <location>
        <begin position="37"/>
        <end position="56"/>
    </location>
</feature>
<dbReference type="PANTHER" id="PTHR34975">
    <property type="entry name" value="SPORE GERMINATION PROTEIN A2"/>
    <property type="match status" value="1"/>
</dbReference>
<feature type="transmembrane region" description="Helical" evidence="8">
    <location>
        <begin position="267"/>
        <end position="292"/>
    </location>
</feature>
<feature type="transmembrane region" description="Helical" evidence="8">
    <location>
        <begin position="178"/>
        <end position="202"/>
    </location>
</feature>
<keyword evidence="10" id="KW-1185">Reference proteome</keyword>
<dbReference type="PANTHER" id="PTHR34975:SF2">
    <property type="entry name" value="SPORE GERMINATION PROTEIN A2"/>
    <property type="match status" value="1"/>
</dbReference>
<feature type="transmembrane region" description="Helical" evidence="8">
    <location>
        <begin position="333"/>
        <end position="355"/>
    </location>
</feature>
<evidence type="ECO:0000256" key="4">
    <source>
        <dbReference type="ARBA" id="ARBA00022544"/>
    </source>
</evidence>
<organism evidence="9 10">
    <name type="scientific">Clostridium paridis</name>
    <dbReference type="NCBI Taxonomy" id="2803863"/>
    <lineage>
        <taxon>Bacteria</taxon>
        <taxon>Bacillati</taxon>
        <taxon>Bacillota</taxon>
        <taxon>Clostridia</taxon>
        <taxon>Eubacteriales</taxon>
        <taxon>Clostridiaceae</taxon>
        <taxon>Clostridium</taxon>
    </lineage>
</organism>
<evidence type="ECO:0000256" key="2">
    <source>
        <dbReference type="ARBA" id="ARBA00007998"/>
    </source>
</evidence>
<comment type="caution">
    <text evidence="9">The sequence shown here is derived from an EMBL/GenBank/DDBJ whole genome shotgun (WGS) entry which is preliminary data.</text>
</comment>
<dbReference type="RefSeq" id="WP_202769542.1">
    <property type="nucleotide sequence ID" value="NZ_JAESWA010000029.1"/>
</dbReference>
<dbReference type="Pfam" id="PF03845">
    <property type="entry name" value="Spore_permease"/>
    <property type="match status" value="1"/>
</dbReference>
<evidence type="ECO:0000256" key="8">
    <source>
        <dbReference type="SAM" id="Phobius"/>
    </source>
</evidence>
<dbReference type="InterPro" id="IPR004761">
    <property type="entry name" value="Spore_GerAB"/>
</dbReference>
<comment type="similarity">
    <text evidence="2">Belongs to the amino acid-polyamine-organocation (APC) superfamily. Spore germination protein (SGP) (TC 2.A.3.9) family.</text>
</comment>
<keyword evidence="4" id="KW-0309">Germination</keyword>
<evidence type="ECO:0000256" key="1">
    <source>
        <dbReference type="ARBA" id="ARBA00004141"/>
    </source>
</evidence>
<dbReference type="EMBL" id="JAESWA010000029">
    <property type="protein sequence ID" value="MBL4934082.1"/>
    <property type="molecule type" value="Genomic_DNA"/>
</dbReference>
<evidence type="ECO:0000313" key="10">
    <source>
        <dbReference type="Proteomes" id="UP000623681"/>
    </source>
</evidence>
<evidence type="ECO:0000256" key="5">
    <source>
        <dbReference type="ARBA" id="ARBA00022692"/>
    </source>
</evidence>
<proteinExistence type="inferred from homology"/>
<protein>
    <submittedName>
        <fullName evidence="9">Endospore germination permease</fullName>
    </submittedName>
</protein>
<reference evidence="9" key="1">
    <citation type="submission" date="2021-01" db="EMBL/GenBank/DDBJ databases">
        <title>Genome public.</title>
        <authorList>
            <person name="Liu C."/>
            <person name="Sun Q."/>
        </authorList>
    </citation>
    <scope>NUCLEOTIDE SEQUENCE</scope>
    <source>
        <strain evidence="9">YIM B02565</strain>
    </source>
</reference>
<evidence type="ECO:0000256" key="6">
    <source>
        <dbReference type="ARBA" id="ARBA00022989"/>
    </source>
</evidence>
<dbReference type="NCBIfam" id="TIGR00912">
    <property type="entry name" value="2A0309"/>
    <property type="match status" value="1"/>
</dbReference>
<evidence type="ECO:0000256" key="3">
    <source>
        <dbReference type="ARBA" id="ARBA00022448"/>
    </source>
</evidence>
<evidence type="ECO:0000256" key="7">
    <source>
        <dbReference type="ARBA" id="ARBA00023136"/>
    </source>
</evidence>
<feature type="transmembrane region" description="Helical" evidence="8">
    <location>
        <begin position="214"/>
        <end position="237"/>
    </location>
</feature>
<sequence>MDKFSPRHFLFLILGVSIVSLKTYPSTYVKNGARDSWIAIIISSIIIFFYFLYVIGVWRKNNSYNIKEIYQTALGKYLGNAFFILFLLTLLLTLIECASVESDSMHENMLLETPNWFLILFFTIPLLYTINKDIVAIVTVTIIGIVLISLAGINLGMLTSKYKHISYLFPILEHGINGGFIICILKTLGLYGTVSIALPYISKITDSKNKIIKYVIIALLILIQMQIISVSGIIMTFGPTRVMSMNYTKLLQTQLISYFQFLEFGELYVIFQIIDGWLLKYIITFYALLSILKLYNLKEKHTKYASYILTIFIIAGAYFTTKNSLILFKLLNYYEYICLINFVLNPFITFFLFNWRIKKNQLISKY</sequence>
<keyword evidence="7 8" id="KW-0472">Membrane</keyword>
<feature type="transmembrane region" description="Helical" evidence="8">
    <location>
        <begin position="115"/>
        <end position="130"/>
    </location>
</feature>
<feature type="transmembrane region" description="Helical" evidence="8">
    <location>
        <begin position="77"/>
        <end position="95"/>
    </location>
</feature>
<feature type="transmembrane region" description="Helical" evidence="8">
    <location>
        <begin position="304"/>
        <end position="321"/>
    </location>
</feature>
<evidence type="ECO:0000313" key="9">
    <source>
        <dbReference type="EMBL" id="MBL4934082.1"/>
    </source>
</evidence>
<keyword evidence="6 8" id="KW-1133">Transmembrane helix</keyword>
<keyword evidence="3" id="KW-0813">Transport</keyword>